<dbReference type="EMBL" id="SOAM01000001">
    <property type="protein sequence ID" value="TDS81000.1"/>
    <property type="molecule type" value="Genomic_DNA"/>
</dbReference>
<feature type="transmembrane region" description="Helical" evidence="1">
    <location>
        <begin position="199"/>
        <end position="217"/>
    </location>
</feature>
<comment type="caution">
    <text evidence="2">The sequence shown here is derived from an EMBL/GenBank/DDBJ whole genome shotgun (WGS) entry which is preliminary data.</text>
</comment>
<keyword evidence="1" id="KW-0812">Transmembrane</keyword>
<keyword evidence="3" id="KW-1185">Reference proteome</keyword>
<evidence type="ECO:0000313" key="2">
    <source>
        <dbReference type="EMBL" id="TDS81000.1"/>
    </source>
</evidence>
<protein>
    <submittedName>
        <fullName evidence="2">Uncharacterized protein</fullName>
    </submittedName>
</protein>
<gene>
    <name evidence="2" type="ORF">CLV52_1572</name>
</gene>
<feature type="transmembrane region" description="Helical" evidence="1">
    <location>
        <begin position="100"/>
        <end position="118"/>
    </location>
</feature>
<accession>A0A4R7FT20</accession>
<reference evidence="2 3" key="1">
    <citation type="submission" date="2019-03" db="EMBL/GenBank/DDBJ databases">
        <title>Genomic Encyclopedia of Archaeal and Bacterial Type Strains, Phase II (KMG-II): from individual species to whole genera.</title>
        <authorList>
            <person name="Goeker M."/>
        </authorList>
    </citation>
    <scope>NUCLEOTIDE SEQUENCE [LARGE SCALE GENOMIC DNA]</scope>
    <source>
        <strain evidence="2 3">DSM 24782</strain>
    </source>
</reference>
<keyword evidence="1" id="KW-1133">Transmembrane helix</keyword>
<name>A0A4R7FT20_9MICO</name>
<keyword evidence="1" id="KW-0472">Membrane</keyword>
<evidence type="ECO:0000313" key="3">
    <source>
        <dbReference type="Proteomes" id="UP000295344"/>
    </source>
</evidence>
<dbReference type="Proteomes" id="UP000295344">
    <property type="component" value="Unassembled WGS sequence"/>
</dbReference>
<dbReference type="RefSeq" id="WP_133765643.1">
    <property type="nucleotide sequence ID" value="NZ_BAAARP010000003.1"/>
</dbReference>
<feature type="transmembrane region" description="Helical" evidence="1">
    <location>
        <begin position="22"/>
        <end position="42"/>
    </location>
</feature>
<sequence>MTDTVRPSFAVRRPGLVRAGRVTLVVLGWAIITWLLGLLSIFVSVFLLLMALVLVPAGFLYGVAVRAVLLRRRSAARRTAAAPLDGGDRRRLPAQRIDRWLAVLQLVVWACLGALWAATSSLELQGFIFGNTTALGNVLGSLGGTAFGMLLEVLVAIPVAAVLVTRQATDRPGIAAEAAVLAAGGADARAIRSTRTLSWIAYAVSSVVALGAIVGFVPSTLR</sequence>
<feature type="transmembrane region" description="Helical" evidence="1">
    <location>
        <begin position="48"/>
        <end position="69"/>
    </location>
</feature>
<dbReference type="AlphaFoldDB" id="A0A4R7FT20"/>
<organism evidence="2 3">
    <name type="scientific">Amnibacterium kyonggiense</name>
    <dbReference type="NCBI Taxonomy" id="595671"/>
    <lineage>
        <taxon>Bacteria</taxon>
        <taxon>Bacillati</taxon>
        <taxon>Actinomycetota</taxon>
        <taxon>Actinomycetes</taxon>
        <taxon>Micrococcales</taxon>
        <taxon>Microbacteriaceae</taxon>
        <taxon>Amnibacterium</taxon>
    </lineage>
</organism>
<proteinExistence type="predicted"/>
<evidence type="ECO:0000256" key="1">
    <source>
        <dbReference type="SAM" id="Phobius"/>
    </source>
</evidence>
<feature type="transmembrane region" description="Helical" evidence="1">
    <location>
        <begin position="138"/>
        <end position="164"/>
    </location>
</feature>